<sequence>MLKGINALDRWLVRSTWHTGHTFDLEIFFHAVKEIIAHNPNTLLHESEIAAYIKSFQSGKFDASELERLAKEYSQKAEVISEYVMLTK</sequence>
<protein>
    <submittedName>
        <fullName evidence="1">Uncharacterized protein</fullName>
    </submittedName>
</protein>
<dbReference type="EMBL" id="FJXR01000017">
    <property type="protein sequence ID" value="CZV66029.1"/>
    <property type="molecule type" value="Genomic_DNA"/>
</dbReference>
<name>A0A144MPK7_ENTCL</name>
<dbReference type="AlphaFoldDB" id="A0A144MPK7"/>
<organism evidence="1 2">
    <name type="scientific">Enterobacter cloacae</name>
    <dbReference type="NCBI Taxonomy" id="550"/>
    <lineage>
        <taxon>Bacteria</taxon>
        <taxon>Pseudomonadati</taxon>
        <taxon>Pseudomonadota</taxon>
        <taxon>Gammaproteobacteria</taxon>
        <taxon>Enterobacterales</taxon>
        <taxon>Enterobacteriaceae</taxon>
        <taxon>Enterobacter</taxon>
        <taxon>Enterobacter cloacae complex</taxon>
    </lineage>
</organism>
<dbReference type="Proteomes" id="UP000076008">
    <property type="component" value="Unassembled WGS sequence"/>
</dbReference>
<accession>A0A144MPK7</accession>
<evidence type="ECO:0000313" key="2">
    <source>
        <dbReference type="Proteomes" id="UP000076008"/>
    </source>
</evidence>
<dbReference type="RefSeq" id="WP_063144585.1">
    <property type="nucleotide sequence ID" value="NZ_FJXR01000017.1"/>
</dbReference>
<reference evidence="1 2" key="1">
    <citation type="submission" date="2016-03" db="EMBL/GenBank/DDBJ databases">
        <authorList>
            <consortium name="Pathogen Informatics"/>
        </authorList>
    </citation>
    <scope>NUCLEOTIDE SEQUENCE [LARGE SCALE GENOMIC DNA]</scope>
    <source>
        <strain evidence="2">e1252</strain>
    </source>
</reference>
<gene>
    <name evidence="1" type="ORF">SAMEA2273318_02923</name>
</gene>
<evidence type="ECO:0000313" key="1">
    <source>
        <dbReference type="EMBL" id="CZV66029.1"/>
    </source>
</evidence>
<proteinExistence type="predicted"/>